<evidence type="ECO:0000313" key="7">
    <source>
        <dbReference type="EMBL" id="KAL1501940.1"/>
    </source>
</evidence>
<dbReference type="EMBL" id="JBDJPC010000005">
    <property type="protein sequence ID" value="KAL1501940.1"/>
    <property type="molecule type" value="Genomic_DNA"/>
</dbReference>
<feature type="transmembrane region" description="Helical" evidence="6">
    <location>
        <begin position="12"/>
        <end position="28"/>
    </location>
</feature>
<feature type="transmembrane region" description="Helical" evidence="6">
    <location>
        <begin position="70"/>
        <end position="91"/>
    </location>
</feature>
<keyword evidence="3 6" id="KW-1133">Transmembrane helix</keyword>
<dbReference type="Pfam" id="PF03062">
    <property type="entry name" value="MBOAT"/>
    <property type="match status" value="1"/>
</dbReference>
<dbReference type="InterPro" id="IPR004299">
    <property type="entry name" value="MBOAT_fam"/>
</dbReference>
<keyword evidence="4 6" id="KW-0472">Membrane</keyword>
<protein>
    <recommendedName>
        <fullName evidence="9">Protein-cysteine N-palmitoyltransferase Rasp</fullName>
    </recommendedName>
</protein>
<keyword evidence="2 6" id="KW-0812">Transmembrane</keyword>
<keyword evidence="8" id="KW-1185">Reference proteome</keyword>
<organism evidence="7 8">
    <name type="scientific">Hypothenemus hampei</name>
    <name type="common">Coffee berry borer</name>
    <dbReference type="NCBI Taxonomy" id="57062"/>
    <lineage>
        <taxon>Eukaryota</taxon>
        <taxon>Metazoa</taxon>
        <taxon>Ecdysozoa</taxon>
        <taxon>Arthropoda</taxon>
        <taxon>Hexapoda</taxon>
        <taxon>Insecta</taxon>
        <taxon>Pterygota</taxon>
        <taxon>Neoptera</taxon>
        <taxon>Endopterygota</taxon>
        <taxon>Coleoptera</taxon>
        <taxon>Polyphaga</taxon>
        <taxon>Cucujiformia</taxon>
        <taxon>Curculionidae</taxon>
        <taxon>Scolytinae</taxon>
        <taxon>Hypothenemus</taxon>
    </lineage>
</organism>
<feature type="transmembrane region" description="Helical" evidence="6">
    <location>
        <begin position="382"/>
        <end position="408"/>
    </location>
</feature>
<comment type="similarity">
    <text evidence="5">Belongs to the membrane-bound acyltransferase family. HHAT subfamily.</text>
</comment>
<feature type="transmembrane region" description="Helical" evidence="6">
    <location>
        <begin position="244"/>
        <end position="267"/>
    </location>
</feature>
<evidence type="ECO:0000256" key="3">
    <source>
        <dbReference type="ARBA" id="ARBA00022989"/>
    </source>
</evidence>
<feature type="transmembrane region" description="Helical" evidence="6">
    <location>
        <begin position="287"/>
        <end position="313"/>
    </location>
</feature>
<dbReference type="GO" id="GO:0016020">
    <property type="term" value="C:membrane"/>
    <property type="evidence" value="ECO:0007669"/>
    <property type="project" value="UniProtKB-SubCell"/>
</dbReference>
<feature type="transmembrane region" description="Helical" evidence="6">
    <location>
        <begin position="458"/>
        <end position="476"/>
    </location>
</feature>
<feature type="transmembrane region" description="Helical" evidence="6">
    <location>
        <begin position="142"/>
        <end position="161"/>
    </location>
</feature>
<dbReference type="PANTHER" id="PTHR13285:SF18">
    <property type="entry name" value="PROTEIN-CYSTEINE N-PALMITOYLTRANSFERASE RASP"/>
    <property type="match status" value="1"/>
</dbReference>
<evidence type="ECO:0000256" key="1">
    <source>
        <dbReference type="ARBA" id="ARBA00004141"/>
    </source>
</evidence>
<accession>A0ABD1ET62</accession>
<dbReference type="AlphaFoldDB" id="A0ABD1ET62"/>
<evidence type="ECO:0008006" key="9">
    <source>
        <dbReference type="Google" id="ProtNLM"/>
    </source>
</evidence>
<evidence type="ECO:0000313" key="8">
    <source>
        <dbReference type="Proteomes" id="UP001566132"/>
    </source>
</evidence>
<reference evidence="7 8" key="1">
    <citation type="submission" date="2024-05" db="EMBL/GenBank/DDBJ databases">
        <title>Genetic variation in Jamaican populations of the coffee berry borer (Hypothenemus hampei).</title>
        <authorList>
            <person name="Errbii M."/>
            <person name="Myrie A."/>
        </authorList>
    </citation>
    <scope>NUCLEOTIDE SEQUENCE [LARGE SCALE GENOMIC DNA]</scope>
    <source>
        <strain evidence="7">JA-Hopewell-2020-01-JO</strain>
        <tissue evidence="7">Whole body</tissue>
    </source>
</reference>
<dbReference type="PANTHER" id="PTHR13285">
    <property type="entry name" value="ACYLTRANSFERASE"/>
    <property type="match status" value="1"/>
</dbReference>
<dbReference type="Proteomes" id="UP001566132">
    <property type="component" value="Unassembled WGS sequence"/>
</dbReference>
<proteinExistence type="inferred from homology"/>
<dbReference type="InterPro" id="IPR051085">
    <property type="entry name" value="MB_O-acyltransferase"/>
</dbReference>
<gene>
    <name evidence="7" type="ORF">ABEB36_007167</name>
</gene>
<name>A0ABD1ET62_HYPHA</name>
<evidence type="ECO:0000256" key="4">
    <source>
        <dbReference type="ARBA" id="ARBA00023136"/>
    </source>
</evidence>
<comment type="subcellular location">
    <subcellularLocation>
        <location evidence="1">Membrane</location>
        <topology evidence="1">Multi-pass membrane protein</topology>
    </subcellularLocation>
</comment>
<feature type="transmembrane region" description="Helical" evidence="6">
    <location>
        <begin position="357"/>
        <end position="376"/>
    </location>
</feature>
<comment type="caution">
    <text evidence="7">The sequence shown here is derived from an EMBL/GenBank/DDBJ whole genome shotgun (WGS) entry which is preliminary data.</text>
</comment>
<evidence type="ECO:0000256" key="2">
    <source>
        <dbReference type="ARBA" id="ARBA00022692"/>
    </source>
</evidence>
<feature type="transmembrane region" description="Helical" evidence="6">
    <location>
        <begin position="206"/>
        <end position="224"/>
    </location>
</feature>
<feature type="transmembrane region" description="Helical" evidence="6">
    <location>
        <begin position="103"/>
        <end position="136"/>
    </location>
</feature>
<feature type="transmembrane region" description="Helical" evidence="6">
    <location>
        <begin position="173"/>
        <end position="190"/>
    </location>
</feature>
<evidence type="ECO:0000256" key="6">
    <source>
        <dbReference type="SAM" id="Phobius"/>
    </source>
</evidence>
<evidence type="ECO:0000256" key="5">
    <source>
        <dbReference type="ARBA" id="ARBA00038268"/>
    </source>
</evidence>
<sequence length="487" mass="57360">MLSNVQINQIETKLCFFIWISTVTYSIYRFTVTSQKYFHTYTDNYDDFIQGWSFMRPMKRDKADFEWETIGYFIHSICPTIICYLIVHKIVEAYLKSIKIRQFLQVAFSLVFLMYFFGLKVTFLVLLEPIFFYFAAKFHKTFVVWICSIVCLSLISLYKQICATEEFLKSLNLNYFQASLNISVLCWMNLKCTSFCLNESKMGLNYWSYCMYFPTLLTGPFIPYKDYENMFKTHYNLRQKAVNLTKNVILCLFWWSFSNFWLHFIYINATGFQLELVKQMDLCSLCGYGYLMGQFFHIKYVVFYGLSTSLAAFDGAVVPRLPRCIGRIHLYSDMWKYFDPGLYDFLKICIFIPTQNYGLPKMGASLLCFSFVYAWHGIEDYIFVWALLNFCGIFIEHFAEVVFVHFNLKLYVNAGNLQRLKCAFAAPLLAMSAVSNFYFFAGLDIGNAFAHKFISEPIFNQFMVLFVLYCCGKVSIECRNIQARKMY</sequence>
<feature type="transmembrane region" description="Helical" evidence="6">
    <location>
        <begin position="420"/>
        <end position="438"/>
    </location>
</feature>